<dbReference type="PROSITE" id="PS51296">
    <property type="entry name" value="RIESKE"/>
    <property type="match status" value="1"/>
</dbReference>
<dbReference type="AlphaFoldDB" id="A0A371X0J0"/>
<organism evidence="10 11">
    <name type="scientific">Fulvimarina endophytica</name>
    <dbReference type="NCBI Taxonomy" id="2293836"/>
    <lineage>
        <taxon>Bacteria</taxon>
        <taxon>Pseudomonadati</taxon>
        <taxon>Pseudomonadota</taxon>
        <taxon>Alphaproteobacteria</taxon>
        <taxon>Hyphomicrobiales</taxon>
        <taxon>Aurantimonadaceae</taxon>
        <taxon>Fulvimarina</taxon>
    </lineage>
</organism>
<dbReference type="GO" id="GO:0051537">
    <property type="term" value="F:2 iron, 2 sulfur cluster binding"/>
    <property type="evidence" value="ECO:0007669"/>
    <property type="project" value="UniProtKB-KW"/>
</dbReference>
<dbReference type="PRINTS" id="PR00411">
    <property type="entry name" value="PNDRDTASEI"/>
</dbReference>
<keyword evidence="7" id="KW-0408">Iron</keyword>
<dbReference type="Pfam" id="PF00355">
    <property type="entry name" value="Rieske"/>
    <property type="match status" value="1"/>
</dbReference>
<dbReference type="Gene3D" id="3.50.50.60">
    <property type="entry name" value="FAD/NAD(P)-binding domain"/>
    <property type="match status" value="2"/>
</dbReference>
<keyword evidence="6" id="KW-0560">Oxidoreductase</keyword>
<evidence type="ECO:0000256" key="5">
    <source>
        <dbReference type="ARBA" id="ARBA00022827"/>
    </source>
</evidence>
<dbReference type="InterPro" id="IPR036188">
    <property type="entry name" value="FAD/NAD-bd_sf"/>
</dbReference>
<name>A0A371X0J0_9HYPH</name>
<evidence type="ECO:0000256" key="2">
    <source>
        <dbReference type="ARBA" id="ARBA00022630"/>
    </source>
</evidence>
<protein>
    <submittedName>
        <fullName evidence="10">Oxidoreductase</fullName>
    </submittedName>
</protein>
<keyword evidence="4" id="KW-0479">Metal-binding</keyword>
<keyword evidence="5" id="KW-0274">FAD</keyword>
<dbReference type="GO" id="GO:0016651">
    <property type="term" value="F:oxidoreductase activity, acting on NAD(P)H"/>
    <property type="evidence" value="ECO:0007669"/>
    <property type="project" value="TreeGrafter"/>
</dbReference>
<dbReference type="InterPro" id="IPR023753">
    <property type="entry name" value="FAD/NAD-binding_dom"/>
</dbReference>
<dbReference type="PRINTS" id="PR00368">
    <property type="entry name" value="FADPNR"/>
</dbReference>
<evidence type="ECO:0000256" key="1">
    <source>
        <dbReference type="ARBA" id="ARBA00001974"/>
    </source>
</evidence>
<dbReference type="Proteomes" id="UP000264310">
    <property type="component" value="Unassembled WGS sequence"/>
</dbReference>
<evidence type="ECO:0000256" key="4">
    <source>
        <dbReference type="ARBA" id="ARBA00022723"/>
    </source>
</evidence>
<keyword evidence="11" id="KW-1185">Reference proteome</keyword>
<sequence length="524" mass="55634">MQHDVLALDDLGADELKEVEVGETKLLLARDGDRVFATSAKCTHKGAPLKNGTRVGNSVICPWHHAIFDLKTGDHREPPGQGCLARFTVSVEDGRILVEVPGDAPSQRPEVDPSSRKTGGDRVFAIIGTGAAGLACAQELVRAGFDGRIVMIGTEGAPPYDRTDLSKAVLKGEKKPGETVLVETDDLHELGIERVHARVTRIEAGERLLVLEGRGAPTELHYDACFAAPGSAAAELPMDNTDLPNVFVLRSIEDAKALMDAVAVETEIAIVGSGFIGMEAAAALAGDKRSVTVITPEEVPFASKWGEKVGRQITEQHRSNGVTVKTGAKVASIDASDGMAWSVTTEDGESVRTGLVLLGVGAKPNLDLFGDLAKDGKVPVDGSLKASDGLWVGGDVAAFPLAGRDYSARIEHWRVAEQHGRHAARAMLGDDKPFSGVPFFWSAQYGPIHYVGHAESYDDIHYLGDLSKGSYTAFYLKDGKVVAAIGRGEDDVTADLHAVMLTDPTPSAEALEGAGWRPKSLIRG</sequence>
<dbReference type="Pfam" id="PF07992">
    <property type="entry name" value="Pyr_redox_2"/>
    <property type="match status" value="1"/>
</dbReference>
<evidence type="ECO:0000256" key="8">
    <source>
        <dbReference type="ARBA" id="ARBA00023014"/>
    </source>
</evidence>
<evidence type="ECO:0000256" key="6">
    <source>
        <dbReference type="ARBA" id="ARBA00023002"/>
    </source>
</evidence>
<evidence type="ECO:0000313" key="11">
    <source>
        <dbReference type="Proteomes" id="UP000264310"/>
    </source>
</evidence>
<dbReference type="InterPro" id="IPR016156">
    <property type="entry name" value="FAD/NAD-linked_Rdtase_dimer_sf"/>
</dbReference>
<dbReference type="SUPFAM" id="SSF51905">
    <property type="entry name" value="FAD/NAD(P)-binding domain"/>
    <property type="match status" value="2"/>
</dbReference>
<gene>
    <name evidence="10" type="ORF">DYI37_15625</name>
</gene>
<dbReference type="Gene3D" id="2.102.10.10">
    <property type="entry name" value="Rieske [2Fe-2S] iron-sulphur domain"/>
    <property type="match status" value="1"/>
</dbReference>
<dbReference type="OrthoDB" id="7809559at2"/>
<dbReference type="InterPro" id="IPR050446">
    <property type="entry name" value="FAD-oxidoreductase/Apoptosis"/>
</dbReference>
<dbReference type="PANTHER" id="PTHR43557:SF2">
    <property type="entry name" value="RIESKE DOMAIN-CONTAINING PROTEIN-RELATED"/>
    <property type="match status" value="1"/>
</dbReference>
<dbReference type="InterPro" id="IPR036922">
    <property type="entry name" value="Rieske_2Fe-2S_sf"/>
</dbReference>
<feature type="domain" description="Rieske" evidence="9">
    <location>
        <begin position="3"/>
        <end position="98"/>
    </location>
</feature>
<proteinExistence type="predicted"/>
<comment type="cofactor">
    <cofactor evidence="1">
        <name>FAD</name>
        <dbReference type="ChEBI" id="CHEBI:57692"/>
    </cofactor>
</comment>
<dbReference type="SUPFAM" id="SSF55424">
    <property type="entry name" value="FAD/NAD-linked reductases, dimerisation (C-terminal) domain"/>
    <property type="match status" value="1"/>
</dbReference>
<dbReference type="EMBL" id="QURL01000006">
    <property type="protein sequence ID" value="RFC62715.1"/>
    <property type="molecule type" value="Genomic_DNA"/>
</dbReference>
<accession>A0A371X0J0</accession>
<dbReference type="SUPFAM" id="SSF50022">
    <property type="entry name" value="ISP domain"/>
    <property type="match status" value="1"/>
</dbReference>
<evidence type="ECO:0000313" key="10">
    <source>
        <dbReference type="EMBL" id="RFC62715.1"/>
    </source>
</evidence>
<evidence type="ECO:0000259" key="9">
    <source>
        <dbReference type="PROSITE" id="PS51296"/>
    </source>
</evidence>
<comment type="caution">
    <text evidence="10">The sequence shown here is derived from an EMBL/GenBank/DDBJ whole genome shotgun (WGS) entry which is preliminary data.</text>
</comment>
<keyword evidence="2" id="KW-0285">Flavoprotein</keyword>
<dbReference type="PANTHER" id="PTHR43557">
    <property type="entry name" value="APOPTOSIS-INDUCING FACTOR 1"/>
    <property type="match status" value="1"/>
</dbReference>
<dbReference type="InterPro" id="IPR017941">
    <property type="entry name" value="Rieske_2Fe-2S"/>
</dbReference>
<dbReference type="GO" id="GO:0046872">
    <property type="term" value="F:metal ion binding"/>
    <property type="evidence" value="ECO:0007669"/>
    <property type="project" value="UniProtKB-KW"/>
</dbReference>
<evidence type="ECO:0000256" key="7">
    <source>
        <dbReference type="ARBA" id="ARBA00023004"/>
    </source>
</evidence>
<keyword evidence="3" id="KW-0001">2Fe-2S</keyword>
<dbReference type="GO" id="GO:0005737">
    <property type="term" value="C:cytoplasm"/>
    <property type="evidence" value="ECO:0007669"/>
    <property type="project" value="TreeGrafter"/>
</dbReference>
<reference evidence="10 11" key="1">
    <citation type="submission" date="2018-08" db="EMBL/GenBank/DDBJ databases">
        <title>Fulvimarina sp. 85, whole genome shotgun sequence.</title>
        <authorList>
            <person name="Tuo L."/>
        </authorList>
    </citation>
    <scope>NUCLEOTIDE SEQUENCE [LARGE SCALE GENOMIC DNA]</scope>
    <source>
        <strain evidence="10 11">85</strain>
    </source>
</reference>
<evidence type="ECO:0000256" key="3">
    <source>
        <dbReference type="ARBA" id="ARBA00022714"/>
    </source>
</evidence>
<keyword evidence="8" id="KW-0411">Iron-sulfur</keyword>
<dbReference type="Gene3D" id="3.30.390.30">
    <property type="match status" value="1"/>
</dbReference>